<evidence type="ECO:0000313" key="5">
    <source>
        <dbReference type="Proteomes" id="UP000292544"/>
    </source>
</evidence>
<keyword evidence="5" id="KW-1185">Reference proteome</keyword>
<dbReference type="CDD" id="cd00077">
    <property type="entry name" value="HDc"/>
    <property type="match status" value="1"/>
</dbReference>
<dbReference type="Proteomes" id="UP000292544">
    <property type="component" value="Unassembled WGS sequence"/>
</dbReference>
<accession>A0ABY1WPL3</accession>
<dbReference type="EMBL" id="SHLY01000003">
    <property type="protein sequence ID" value="TAA45897.1"/>
    <property type="molecule type" value="Genomic_DNA"/>
</dbReference>
<name>A0ABY1WPL3_9GAMM</name>
<dbReference type="Pfam" id="PF13487">
    <property type="entry name" value="HD_5"/>
    <property type="match status" value="1"/>
</dbReference>
<reference evidence="5" key="1">
    <citation type="submission" date="2019-02" db="EMBL/GenBank/DDBJ databases">
        <title>Draft genome sequence of Muricauda sp. 176CP4-71.</title>
        <authorList>
            <person name="Park J.-S."/>
        </authorList>
    </citation>
    <scope>NUCLEOTIDE SEQUENCE [LARGE SCALE GENOMIC DNA]</scope>
    <source>
        <strain evidence="5">176GS2-150</strain>
    </source>
</reference>
<proteinExistence type="predicted"/>
<dbReference type="InterPro" id="IPR037522">
    <property type="entry name" value="HD_GYP_dom"/>
</dbReference>
<dbReference type="Gene3D" id="3.40.50.2300">
    <property type="match status" value="1"/>
</dbReference>
<dbReference type="SMART" id="SM00448">
    <property type="entry name" value="REC"/>
    <property type="match status" value="1"/>
</dbReference>
<evidence type="ECO:0000256" key="1">
    <source>
        <dbReference type="PROSITE-ProRule" id="PRU00169"/>
    </source>
</evidence>
<comment type="caution">
    <text evidence="4">The sequence shown here is derived from an EMBL/GenBank/DDBJ whole genome shotgun (WGS) entry which is preliminary data.</text>
</comment>
<gene>
    <name evidence="4" type="ORF">EXY25_11120</name>
</gene>
<feature type="modified residue" description="4-aspartylphosphate" evidence="1">
    <location>
        <position position="59"/>
    </location>
</feature>
<evidence type="ECO:0000259" key="3">
    <source>
        <dbReference type="PROSITE" id="PS51832"/>
    </source>
</evidence>
<dbReference type="PROSITE" id="PS50110">
    <property type="entry name" value="RESPONSE_REGULATORY"/>
    <property type="match status" value="1"/>
</dbReference>
<dbReference type="PANTHER" id="PTHR45228">
    <property type="entry name" value="CYCLIC DI-GMP PHOSPHODIESTERASE TM_0186-RELATED"/>
    <property type="match status" value="1"/>
</dbReference>
<organism evidence="4 5">
    <name type="scientific">Corallincola spongiicola</name>
    <dbReference type="NCBI Taxonomy" id="2520508"/>
    <lineage>
        <taxon>Bacteria</taxon>
        <taxon>Pseudomonadati</taxon>
        <taxon>Pseudomonadota</taxon>
        <taxon>Gammaproteobacteria</taxon>
        <taxon>Alteromonadales</taxon>
        <taxon>Psychromonadaceae</taxon>
        <taxon>Corallincola</taxon>
    </lineage>
</organism>
<dbReference type="InterPro" id="IPR003607">
    <property type="entry name" value="HD/PDEase_dom"/>
</dbReference>
<feature type="domain" description="Response regulatory" evidence="2">
    <location>
        <begin position="10"/>
        <end position="126"/>
    </location>
</feature>
<dbReference type="CDD" id="cd19920">
    <property type="entry name" value="REC_PA4781-like"/>
    <property type="match status" value="1"/>
</dbReference>
<feature type="domain" description="HD-GYP" evidence="3">
    <location>
        <begin position="146"/>
        <end position="343"/>
    </location>
</feature>
<keyword evidence="1" id="KW-0597">Phosphoprotein</keyword>
<dbReference type="Gene3D" id="1.10.3210.10">
    <property type="entry name" value="Hypothetical protein af1432"/>
    <property type="match status" value="1"/>
</dbReference>
<dbReference type="InterPro" id="IPR052020">
    <property type="entry name" value="Cyclic_di-GMP/3'3'-cGAMP_PDE"/>
</dbReference>
<sequence>MKDVTNDKATILVVDDTPENIDVLAGLLRDDYNVKAAKNGEIALKIAHLSPPPELILLDIMMPGIDGYEVCRRLKEDPVTKHIPVIFVTAKISPEDELRGLELGAVDYITKPISPPIVKARVKTQLALFNQNRELDRKVKEQTATIAETRQKVIERLGRAAEYKDNETGMHVVRMSHYSRILAVAVGMNEADADLLKAAAPMHDIGKIGIPDRVLQKPGKLDAEEWEIMQSHAVIGGEILGDDESELLKLAKLVALTHHEKWNGKGYPNGLAGEDIPLEGRIVAIADVFDALTSERPYKKGWSVEDAIALLEKEAGEHFDPRLVKLFVAELPKVLEVKASFSD</sequence>
<dbReference type="RefSeq" id="WP_130566832.1">
    <property type="nucleotide sequence ID" value="NZ_SHLY01000003.1"/>
</dbReference>
<dbReference type="InterPro" id="IPR011006">
    <property type="entry name" value="CheY-like_superfamily"/>
</dbReference>
<protein>
    <submittedName>
        <fullName evidence="4">Two-component system response regulator</fullName>
    </submittedName>
</protein>
<dbReference type="InterPro" id="IPR001789">
    <property type="entry name" value="Sig_transdc_resp-reg_receiver"/>
</dbReference>
<dbReference type="SUPFAM" id="SSF52172">
    <property type="entry name" value="CheY-like"/>
    <property type="match status" value="1"/>
</dbReference>
<evidence type="ECO:0000313" key="4">
    <source>
        <dbReference type="EMBL" id="TAA45897.1"/>
    </source>
</evidence>
<evidence type="ECO:0000259" key="2">
    <source>
        <dbReference type="PROSITE" id="PS50110"/>
    </source>
</evidence>
<dbReference type="PANTHER" id="PTHR45228:SF5">
    <property type="entry name" value="CYCLIC DI-GMP PHOSPHODIESTERASE VC_1348-RELATED"/>
    <property type="match status" value="1"/>
</dbReference>
<dbReference type="PROSITE" id="PS51832">
    <property type="entry name" value="HD_GYP"/>
    <property type="match status" value="1"/>
</dbReference>
<dbReference type="SUPFAM" id="SSF109604">
    <property type="entry name" value="HD-domain/PDEase-like"/>
    <property type="match status" value="1"/>
</dbReference>
<dbReference type="Pfam" id="PF00072">
    <property type="entry name" value="Response_reg"/>
    <property type="match status" value="1"/>
</dbReference>
<dbReference type="SMART" id="SM00471">
    <property type="entry name" value="HDc"/>
    <property type="match status" value="1"/>
</dbReference>